<feature type="transmembrane region" description="Helical" evidence="6">
    <location>
        <begin position="95"/>
        <end position="117"/>
    </location>
</feature>
<keyword evidence="2" id="KW-1003">Cell membrane</keyword>
<evidence type="ECO:0000256" key="5">
    <source>
        <dbReference type="ARBA" id="ARBA00023136"/>
    </source>
</evidence>
<evidence type="ECO:0008006" key="8">
    <source>
        <dbReference type="Google" id="ProtNLM"/>
    </source>
</evidence>
<dbReference type="AlphaFoldDB" id="A0A3B0WZJ7"/>
<feature type="transmembrane region" description="Helical" evidence="6">
    <location>
        <begin position="269"/>
        <end position="291"/>
    </location>
</feature>
<sequence>MRLIDTYIAKTIISGTLMVLLVLGALLAFVDFVAEMDDVGKGQYSILQASGFVMLSLPKRLYELFPTAVLIGSLLSLGALAGNSELTVMRASGVSIMRIVFSVLKAGFVLLLCVALIGEFVLPFSERQAQELRAKNLNQTISLAGESGFWARDGQRFIYVSHVFPSMKLGKIKIYELATDNKLKRITHAKSAQYINGQWHINNLLQTEFGLSQIESRTMESEVWQNLINPDLFRVVSLEPANMSAMDLYKYSDYLQANNLDASHYELAFWIKIFTPISSLVMLLIALPFVFGSQRSSGAGNRMLVGLLLGIGFFLLNRMVNHLGQVYHVAPFVSASAPIILATLASFYALKKVR</sequence>
<evidence type="ECO:0000256" key="3">
    <source>
        <dbReference type="ARBA" id="ARBA00022692"/>
    </source>
</evidence>
<dbReference type="InterPro" id="IPR030923">
    <property type="entry name" value="LptG"/>
</dbReference>
<feature type="transmembrane region" description="Helical" evidence="6">
    <location>
        <begin position="303"/>
        <end position="320"/>
    </location>
</feature>
<keyword evidence="4 6" id="KW-1133">Transmembrane helix</keyword>
<dbReference type="GO" id="GO:0043190">
    <property type="term" value="C:ATP-binding cassette (ABC) transporter complex"/>
    <property type="evidence" value="ECO:0007669"/>
    <property type="project" value="InterPro"/>
</dbReference>
<dbReference type="NCBIfam" id="TIGR04408">
    <property type="entry name" value="LptG_lptG"/>
    <property type="match status" value="1"/>
</dbReference>
<evidence type="ECO:0000313" key="7">
    <source>
        <dbReference type="EMBL" id="VAW56067.1"/>
    </source>
</evidence>
<reference evidence="7" key="1">
    <citation type="submission" date="2018-06" db="EMBL/GenBank/DDBJ databases">
        <authorList>
            <person name="Zhirakovskaya E."/>
        </authorList>
    </citation>
    <scope>NUCLEOTIDE SEQUENCE</scope>
</reference>
<comment type="subcellular location">
    <subcellularLocation>
        <location evidence="1">Cell membrane</location>
        <topology evidence="1">Multi-pass membrane protein</topology>
    </subcellularLocation>
</comment>
<dbReference type="Pfam" id="PF03739">
    <property type="entry name" value="LptF_LptG"/>
    <property type="match status" value="1"/>
</dbReference>
<dbReference type="EMBL" id="UOFF01000172">
    <property type="protein sequence ID" value="VAW56067.1"/>
    <property type="molecule type" value="Genomic_DNA"/>
</dbReference>
<evidence type="ECO:0000256" key="6">
    <source>
        <dbReference type="SAM" id="Phobius"/>
    </source>
</evidence>
<dbReference type="GO" id="GO:0015920">
    <property type="term" value="P:lipopolysaccharide transport"/>
    <property type="evidence" value="ECO:0007669"/>
    <property type="project" value="TreeGrafter"/>
</dbReference>
<protein>
    <recommendedName>
        <fullName evidence="8">Lipopolysaccharide export system permease protein LptG</fullName>
    </recommendedName>
</protein>
<evidence type="ECO:0000256" key="4">
    <source>
        <dbReference type="ARBA" id="ARBA00022989"/>
    </source>
</evidence>
<dbReference type="PANTHER" id="PTHR33529">
    <property type="entry name" value="SLR0882 PROTEIN-RELATED"/>
    <property type="match status" value="1"/>
</dbReference>
<feature type="transmembrane region" description="Helical" evidence="6">
    <location>
        <begin position="326"/>
        <end position="350"/>
    </location>
</feature>
<keyword evidence="5 6" id="KW-0472">Membrane</keyword>
<organism evidence="7">
    <name type="scientific">hydrothermal vent metagenome</name>
    <dbReference type="NCBI Taxonomy" id="652676"/>
    <lineage>
        <taxon>unclassified sequences</taxon>
        <taxon>metagenomes</taxon>
        <taxon>ecological metagenomes</taxon>
    </lineage>
</organism>
<accession>A0A3B0WZJ7</accession>
<proteinExistence type="predicted"/>
<gene>
    <name evidence="7" type="ORF">MNBD_GAMMA07-1306</name>
</gene>
<evidence type="ECO:0000256" key="1">
    <source>
        <dbReference type="ARBA" id="ARBA00004651"/>
    </source>
</evidence>
<dbReference type="InterPro" id="IPR005495">
    <property type="entry name" value="LptG/LptF_permease"/>
</dbReference>
<keyword evidence="3 6" id="KW-0812">Transmembrane</keyword>
<name>A0A3B0WZJ7_9ZZZZ</name>
<feature type="transmembrane region" description="Helical" evidence="6">
    <location>
        <begin position="64"/>
        <end position="83"/>
    </location>
</feature>
<dbReference type="PANTHER" id="PTHR33529:SF2">
    <property type="entry name" value="LIPOPOLYSACCHARIDE EXPORT SYSTEM PERMEASE PROTEIN LPTG"/>
    <property type="match status" value="1"/>
</dbReference>
<feature type="transmembrane region" description="Helical" evidence="6">
    <location>
        <begin position="12"/>
        <end position="34"/>
    </location>
</feature>
<evidence type="ECO:0000256" key="2">
    <source>
        <dbReference type="ARBA" id="ARBA00022475"/>
    </source>
</evidence>
<dbReference type="GO" id="GO:0055085">
    <property type="term" value="P:transmembrane transport"/>
    <property type="evidence" value="ECO:0007669"/>
    <property type="project" value="InterPro"/>
</dbReference>